<keyword evidence="2" id="KW-1185">Reference proteome</keyword>
<comment type="caution">
    <text evidence="1">The sequence shown here is derived from an EMBL/GenBank/DDBJ whole genome shotgun (WGS) entry which is preliminary data.</text>
</comment>
<gene>
    <name evidence="1" type="ORF">PGLA1383_LOCUS20748</name>
</gene>
<reference evidence="1" key="1">
    <citation type="submission" date="2021-02" db="EMBL/GenBank/DDBJ databases">
        <authorList>
            <person name="Dougan E. K."/>
            <person name="Rhodes N."/>
            <person name="Thang M."/>
            <person name="Chan C."/>
        </authorList>
    </citation>
    <scope>NUCLEOTIDE SEQUENCE</scope>
</reference>
<dbReference type="AlphaFoldDB" id="A0A813EK93"/>
<feature type="non-terminal residue" evidence="1">
    <location>
        <position position="1"/>
    </location>
</feature>
<evidence type="ECO:0000313" key="1">
    <source>
        <dbReference type="EMBL" id="CAE8602507.1"/>
    </source>
</evidence>
<sequence>ATGGVRRVPGAAARLLNGGYSSELSSSGKDCRLGITSEDLQGLLSGEAPVVICRGALSPDFCKRAADRLRAVEDVALPKPGEQRGSSAALGFSEWRLGADPEAPVGLASS</sequence>
<protein>
    <submittedName>
        <fullName evidence="1">Uncharacterized protein</fullName>
    </submittedName>
</protein>
<accession>A0A813EK93</accession>
<dbReference type="EMBL" id="CAJNNV010014361">
    <property type="protein sequence ID" value="CAE8602507.1"/>
    <property type="molecule type" value="Genomic_DNA"/>
</dbReference>
<name>A0A813EK93_POLGL</name>
<proteinExistence type="predicted"/>
<organism evidence="1 2">
    <name type="scientific">Polarella glacialis</name>
    <name type="common">Dinoflagellate</name>
    <dbReference type="NCBI Taxonomy" id="89957"/>
    <lineage>
        <taxon>Eukaryota</taxon>
        <taxon>Sar</taxon>
        <taxon>Alveolata</taxon>
        <taxon>Dinophyceae</taxon>
        <taxon>Suessiales</taxon>
        <taxon>Suessiaceae</taxon>
        <taxon>Polarella</taxon>
    </lineage>
</organism>
<dbReference type="Proteomes" id="UP000654075">
    <property type="component" value="Unassembled WGS sequence"/>
</dbReference>
<evidence type="ECO:0000313" key="2">
    <source>
        <dbReference type="Proteomes" id="UP000654075"/>
    </source>
</evidence>